<dbReference type="Pfam" id="PF03633">
    <property type="entry name" value="Glyco_hydro_65C"/>
    <property type="match status" value="1"/>
</dbReference>
<evidence type="ECO:0000313" key="6">
    <source>
        <dbReference type="Proteomes" id="UP001596174"/>
    </source>
</evidence>
<accession>A0ABW1G5S2</accession>
<comment type="caution">
    <text evidence="5">The sequence shown here is derived from an EMBL/GenBank/DDBJ whole genome shotgun (WGS) entry which is preliminary data.</text>
</comment>
<organism evidence="5 6">
    <name type="scientific">Streptacidiphilus monticola</name>
    <dbReference type="NCBI Taxonomy" id="2161674"/>
    <lineage>
        <taxon>Bacteria</taxon>
        <taxon>Bacillati</taxon>
        <taxon>Actinomycetota</taxon>
        <taxon>Actinomycetes</taxon>
        <taxon>Kitasatosporales</taxon>
        <taxon>Streptomycetaceae</taxon>
        <taxon>Streptacidiphilus</taxon>
    </lineage>
</organism>
<name>A0ABW1G5S2_9ACTN</name>
<sequence length="442" mass="47916">AAALCWRRNILPAARERAAQLGLRGAAFPWRTIAGRECSGYWPAGTAAFHVNADVADAVARYLHATGDEAFGRGTGLELAVETARLWRSLGHHGHDGRFHIDGVTGPDEYSALADDNLYTNLMAQANLRLAADLADRFPAEAEALGVDDEETAAWRDAADAVNLPFNPRLGVHEQAAGFTGHQRWDFAATGPECYPLLLHFPYVDLYRKQVVKQADLALALYLRGEAFSEEQKAADFSYYEELTVRDSSLSAAVQAVVAAELGHLRLAYDYLAEAALIDLDDLQHNSRDGLHLASLAGAWTALVAGLGGFRLGPGAPAFAPRLPPELSSLCFRLRLRGRTLRVRAVQGSAEYLVQEGGSLTVRHFGEELRLEPGRPETRPVPPAPARPEPVQPQGRRPARRGGPLPDGSWDGDGSADRFTGPEQGKAARDRGIRAGERKGTR</sequence>
<feature type="region of interest" description="Disordered" evidence="2">
    <location>
        <begin position="368"/>
        <end position="442"/>
    </location>
</feature>
<feature type="non-terminal residue" evidence="5">
    <location>
        <position position="1"/>
    </location>
</feature>
<keyword evidence="6" id="KW-1185">Reference proteome</keyword>
<dbReference type="PANTHER" id="PTHR11051:SF13">
    <property type="entry name" value="GLYCOSYL TRANSFERASE"/>
    <property type="match status" value="1"/>
</dbReference>
<dbReference type="Proteomes" id="UP001596174">
    <property type="component" value="Unassembled WGS sequence"/>
</dbReference>
<evidence type="ECO:0000256" key="2">
    <source>
        <dbReference type="SAM" id="MobiDB-lite"/>
    </source>
</evidence>
<feature type="compositionally biased region" description="Low complexity" evidence="2">
    <location>
        <begin position="392"/>
        <end position="408"/>
    </location>
</feature>
<dbReference type="PANTHER" id="PTHR11051">
    <property type="entry name" value="GLYCOSYL HYDROLASE-RELATED"/>
    <property type="match status" value="1"/>
</dbReference>
<dbReference type="EMBL" id="JBHSQJ010000099">
    <property type="protein sequence ID" value="MFC5910036.1"/>
    <property type="molecule type" value="Genomic_DNA"/>
</dbReference>
<keyword evidence="1" id="KW-0326">Glycosidase</keyword>
<evidence type="ECO:0000313" key="5">
    <source>
        <dbReference type="EMBL" id="MFC5910036.1"/>
    </source>
</evidence>
<dbReference type="InterPro" id="IPR005195">
    <property type="entry name" value="Glyco_hydro_65_M"/>
</dbReference>
<dbReference type="InterPro" id="IPR008928">
    <property type="entry name" value="6-hairpin_glycosidase_sf"/>
</dbReference>
<dbReference type="Gene3D" id="2.60.420.10">
    <property type="entry name" value="Maltose phosphorylase, domain 3"/>
    <property type="match status" value="1"/>
</dbReference>
<feature type="compositionally biased region" description="Basic and acidic residues" evidence="2">
    <location>
        <begin position="368"/>
        <end position="378"/>
    </location>
</feature>
<evidence type="ECO:0000256" key="1">
    <source>
        <dbReference type="ARBA" id="ARBA00023295"/>
    </source>
</evidence>
<gene>
    <name evidence="5" type="ORF">ACFP3V_22805</name>
</gene>
<dbReference type="InterPro" id="IPR005194">
    <property type="entry name" value="Glyco_hydro_65_C"/>
</dbReference>
<dbReference type="InterPro" id="IPR012341">
    <property type="entry name" value="6hp_glycosidase-like_sf"/>
</dbReference>
<dbReference type="SUPFAM" id="SSF48208">
    <property type="entry name" value="Six-hairpin glycosidases"/>
    <property type="match status" value="1"/>
</dbReference>
<feature type="domain" description="Glycoside hydrolase family 65 central catalytic" evidence="3">
    <location>
        <begin position="2"/>
        <end position="301"/>
    </location>
</feature>
<proteinExistence type="predicted"/>
<dbReference type="GO" id="GO:0016787">
    <property type="term" value="F:hydrolase activity"/>
    <property type="evidence" value="ECO:0007669"/>
    <property type="project" value="UniProtKB-KW"/>
</dbReference>
<feature type="compositionally biased region" description="Basic and acidic residues" evidence="2">
    <location>
        <begin position="426"/>
        <end position="442"/>
    </location>
</feature>
<feature type="compositionally biased region" description="Pro residues" evidence="2">
    <location>
        <begin position="379"/>
        <end position="391"/>
    </location>
</feature>
<keyword evidence="5" id="KW-0378">Hydrolase</keyword>
<dbReference type="Gene3D" id="1.50.10.10">
    <property type="match status" value="1"/>
</dbReference>
<protein>
    <submittedName>
        <fullName evidence="5">Glycosyl hydrolase family 65 protein</fullName>
    </submittedName>
</protein>
<evidence type="ECO:0000259" key="4">
    <source>
        <dbReference type="Pfam" id="PF03633"/>
    </source>
</evidence>
<evidence type="ECO:0000259" key="3">
    <source>
        <dbReference type="Pfam" id="PF03632"/>
    </source>
</evidence>
<dbReference type="Pfam" id="PF03632">
    <property type="entry name" value="Glyco_hydro_65m"/>
    <property type="match status" value="1"/>
</dbReference>
<dbReference type="RefSeq" id="WP_380586487.1">
    <property type="nucleotide sequence ID" value="NZ_JBHSQJ010000099.1"/>
</dbReference>
<feature type="domain" description="Glycoside hydrolase family 65 C-terminal" evidence="4">
    <location>
        <begin position="315"/>
        <end position="371"/>
    </location>
</feature>
<reference evidence="6" key="1">
    <citation type="journal article" date="2019" name="Int. J. Syst. Evol. Microbiol.">
        <title>The Global Catalogue of Microorganisms (GCM) 10K type strain sequencing project: providing services to taxonomists for standard genome sequencing and annotation.</title>
        <authorList>
            <consortium name="The Broad Institute Genomics Platform"/>
            <consortium name="The Broad Institute Genome Sequencing Center for Infectious Disease"/>
            <person name="Wu L."/>
            <person name="Ma J."/>
        </authorList>
    </citation>
    <scope>NUCLEOTIDE SEQUENCE [LARGE SCALE GENOMIC DNA]</scope>
    <source>
        <strain evidence="6">JCM 4816</strain>
    </source>
</reference>